<dbReference type="OrthoDB" id="2142724at2759"/>
<dbReference type="STRING" id="436010.A0A166G306"/>
<dbReference type="AlphaFoldDB" id="A0A166G306"/>
<evidence type="ECO:0000313" key="3">
    <source>
        <dbReference type="Proteomes" id="UP000076532"/>
    </source>
</evidence>
<sequence>MYSTLQHVLRRLSRFSVLPALSMDGVLHMDVLKCSWKGNTFYNFIDALLTNMNPYPQRNSVIIMDNASIHHSPELRDLIESR</sequence>
<feature type="domain" description="Tc1-like transposase DDE" evidence="1">
    <location>
        <begin position="11"/>
        <end position="81"/>
    </location>
</feature>
<name>A0A166G306_9AGAM</name>
<keyword evidence="3" id="KW-1185">Reference proteome</keyword>
<dbReference type="Proteomes" id="UP000076532">
    <property type="component" value="Unassembled WGS sequence"/>
</dbReference>
<dbReference type="GO" id="GO:0003676">
    <property type="term" value="F:nucleic acid binding"/>
    <property type="evidence" value="ECO:0007669"/>
    <property type="project" value="InterPro"/>
</dbReference>
<reference evidence="2 3" key="1">
    <citation type="journal article" date="2016" name="Mol. Biol. Evol.">
        <title>Comparative Genomics of Early-Diverging Mushroom-Forming Fungi Provides Insights into the Origins of Lignocellulose Decay Capabilities.</title>
        <authorList>
            <person name="Nagy L.G."/>
            <person name="Riley R."/>
            <person name="Tritt A."/>
            <person name="Adam C."/>
            <person name="Daum C."/>
            <person name="Floudas D."/>
            <person name="Sun H."/>
            <person name="Yadav J.S."/>
            <person name="Pangilinan J."/>
            <person name="Larsson K.H."/>
            <person name="Matsuura K."/>
            <person name="Barry K."/>
            <person name="Labutti K."/>
            <person name="Kuo R."/>
            <person name="Ohm R.A."/>
            <person name="Bhattacharya S.S."/>
            <person name="Shirouzu T."/>
            <person name="Yoshinaga Y."/>
            <person name="Martin F.M."/>
            <person name="Grigoriev I.V."/>
            <person name="Hibbett D.S."/>
        </authorList>
    </citation>
    <scope>NUCLEOTIDE SEQUENCE [LARGE SCALE GENOMIC DNA]</scope>
    <source>
        <strain evidence="2 3">CBS 109695</strain>
    </source>
</reference>
<organism evidence="2 3">
    <name type="scientific">Athelia psychrophila</name>
    <dbReference type="NCBI Taxonomy" id="1759441"/>
    <lineage>
        <taxon>Eukaryota</taxon>
        <taxon>Fungi</taxon>
        <taxon>Dikarya</taxon>
        <taxon>Basidiomycota</taxon>
        <taxon>Agaricomycotina</taxon>
        <taxon>Agaricomycetes</taxon>
        <taxon>Agaricomycetidae</taxon>
        <taxon>Atheliales</taxon>
        <taxon>Atheliaceae</taxon>
        <taxon>Athelia</taxon>
    </lineage>
</organism>
<evidence type="ECO:0000313" key="2">
    <source>
        <dbReference type="EMBL" id="KZP17419.1"/>
    </source>
</evidence>
<dbReference type="PANTHER" id="PTHR46564:SF1">
    <property type="entry name" value="TRANSPOSASE"/>
    <property type="match status" value="1"/>
</dbReference>
<dbReference type="EMBL" id="KV417583">
    <property type="protein sequence ID" value="KZP17419.1"/>
    <property type="molecule type" value="Genomic_DNA"/>
</dbReference>
<gene>
    <name evidence="2" type="ORF">FIBSPDRAFT_747099</name>
</gene>
<dbReference type="InterPro" id="IPR036397">
    <property type="entry name" value="RNaseH_sf"/>
</dbReference>
<dbReference type="PANTHER" id="PTHR46564">
    <property type="entry name" value="TRANSPOSASE"/>
    <property type="match status" value="1"/>
</dbReference>
<proteinExistence type="predicted"/>
<dbReference type="Gene3D" id="3.30.420.10">
    <property type="entry name" value="Ribonuclease H-like superfamily/Ribonuclease H"/>
    <property type="match status" value="1"/>
</dbReference>
<dbReference type="InterPro" id="IPR038717">
    <property type="entry name" value="Tc1-like_DDE_dom"/>
</dbReference>
<accession>A0A166G306</accession>
<dbReference type="Pfam" id="PF13358">
    <property type="entry name" value="DDE_3"/>
    <property type="match status" value="1"/>
</dbReference>
<evidence type="ECO:0000259" key="1">
    <source>
        <dbReference type="Pfam" id="PF13358"/>
    </source>
</evidence>
<protein>
    <recommendedName>
        <fullName evidence="1">Tc1-like transposase DDE domain-containing protein</fullName>
    </recommendedName>
</protein>